<comment type="caution">
    <text evidence="3">The sequence shown here is derived from an EMBL/GenBank/DDBJ whole genome shotgun (WGS) entry which is preliminary data.</text>
</comment>
<dbReference type="SUPFAM" id="SSF101307">
    <property type="entry name" value="YutG-like"/>
    <property type="match status" value="1"/>
</dbReference>
<dbReference type="Pfam" id="PF04608">
    <property type="entry name" value="PgpA"/>
    <property type="match status" value="1"/>
</dbReference>
<dbReference type="AlphaFoldDB" id="A0A7C5X1V5"/>
<dbReference type="PANTHER" id="PTHR36305:SF1">
    <property type="entry name" value="PHOSPHATIDYLGLYCEROPHOSPHATASE A"/>
    <property type="match status" value="1"/>
</dbReference>
<evidence type="ECO:0000313" key="3">
    <source>
        <dbReference type="EMBL" id="HHO74291.1"/>
    </source>
</evidence>
<feature type="transmembrane region" description="Helical" evidence="1">
    <location>
        <begin position="38"/>
        <end position="56"/>
    </location>
</feature>
<dbReference type="EMBL" id="DSAC01000080">
    <property type="protein sequence ID" value="HHO74291.1"/>
    <property type="molecule type" value="Genomic_DNA"/>
</dbReference>
<dbReference type="PIRSF" id="PIRSF006162">
    <property type="entry name" value="PgpA"/>
    <property type="match status" value="1"/>
</dbReference>
<gene>
    <name evidence="3" type="ORF">ENN04_06625</name>
</gene>
<feature type="domain" description="YutG/PgpA" evidence="2">
    <location>
        <begin position="5"/>
        <end position="141"/>
    </location>
</feature>
<keyword evidence="1" id="KW-0472">Membrane</keyword>
<feature type="transmembrane region" description="Helical" evidence="1">
    <location>
        <begin position="123"/>
        <end position="141"/>
    </location>
</feature>
<protein>
    <submittedName>
        <fullName evidence="3">Phosphatidylglycerophosphatase A</fullName>
    </submittedName>
</protein>
<dbReference type="InterPro" id="IPR026037">
    <property type="entry name" value="PgpA"/>
</dbReference>
<evidence type="ECO:0000259" key="2">
    <source>
        <dbReference type="Pfam" id="PF04608"/>
    </source>
</evidence>
<evidence type="ECO:0000256" key="1">
    <source>
        <dbReference type="SAM" id="Phobius"/>
    </source>
</evidence>
<sequence length="142" mass="16097">MNWELIATGFYLGRFRYAPGTVGTLLGVPLAYLFGFKWWLVLLVGVFLYFLGVKSAEYMMELTREEDPESVVIDEIVGYFSAFLFLEPTLKALLLAFVLFRLLDILKPFPISLFEKMPKGHGVMADDLVAGLLTGFILYLIL</sequence>
<dbReference type="GO" id="GO:0008962">
    <property type="term" value="F:phosphatidylglycerophosphatase activity"/>
    <property type="evidence" value="ECO:0007669"/>
    <property type="project" value="InterPro"/>
</dbReference>
<dbReference type="GO" id="GO:0006629">
    <property type="term" value="P:lipid metabolic process"/>
    <property type="evidence" value="ECO:0007669"/>
    <property type="project" value="InterPro"/>
</dbReference>
<dbReference type="InterPro" id="IPR007686">
    <property type="entry name" value="YutG/PgpA"/>
</dbReference>
<accession>A0A7C5X1V5</accession>
<reference evidence="3" key="1">
    <citation type="journal article" date="2020" name="mSystems">
        <title>Genome- and Community-Level Interaction Insights into Carbon Utilization and Element Cycling Functions of Hydrothermarchaeota in Hydrothermal Sediment.</title>
        <authorList>
            <person name="Zhou Z."/>
            <person name="Liu Y."/>
            <person name="Xu W."/>
            <person name="Pan J."/>
            <person name="Luo Z.H."/>
            <person name="Li M."/>
        </authorList>
    </citation>
    <scope>NUCLEOTIDE SEQUENCE [LARGE SCALE GENOMIC DNA]</scope>
    <source>
        <strain evidence="3">SpSt-114</strain>
    </source>
</reference>
<keyword evidence="1" id="KW-1133">Transmembrane helix</keyword>
<dbReference type="InterPro" id="IPR036681">
    <property type="entry name" value="PgpA-like_sf"/>
</dbReference>
<feature type="transmembrane region" description="Helical" evidence="1">
    <location>
        <begin position="76"/>
        <end position="103"/>
    </location>
</feature>
<dbReference type="CDD" id="cd06971">
    <property type="entry name" value="PgpA"/>
    <property type="match status" value="1"/>
</dbReference>
<name>A0A7C5X1V5_9AQUI</name>
<keyword evidence="1" id="KW-0812">Transmembrane</keyword>
<dbReference type="PANTHER" id="PTHR36305">
    <property type="entry name" value="PHOSPHATIDYLGLYCEROPHOSPHATASE A"/>
    <property type="match status" value="1"/>
</dbReference>
<organism evidence="3">
    <name type="scientific">Thermocrinis ruber</name>
    <dbReference type="NCBI Taxonomy" id="75906"/>
    <lineage>
        <taxon>Bacteria</taxon>
        <taxon>Pseudomonadati</taxon>
        <taxon>Aquificota</taxon>
        <taxon>Aquificia</taxon>
        <taxon>Aquificales</taxon>
        <taxon>Aquificaceae</taxon>
        <taxon>Thermocrinis</taxon>
    </lineage>
</organism>
<proteinExistence type="predicted"/>